<dbReference type="InterPro" id="IPR001638">
    <property type="entry name" value="Solute-binding_3/MltF_N"/>
</dbReference>
<keyword evidence="3 5" id="KW-0732">Signal</keyword>
<dbReference type="PANTHER" id="PTHR35936">
    <property type="entry name" value="MEMBRANE-BOUND LYTIC MUREIN TRANSGLYCOSYLASE F"/>
    <property type="match status" value="1"/>
</dbReference>
<keyword evidence="8" id="KW-1185">Reference proteome</keyword>
<evidence type="ECO:0000313" key="8">
    <source>
        <dbReference type="Proteomes" id="UP000216024"/>
    </source>
</evidence>
<comment type="caution">
    <text evidence="7">The sequence shown here is derived from an EMBL/GenBank/DDBJ whole genome shotgun (WGS) entry which is preliminary data.</text>
</comment>
<feature type="chain" id="PRO_5039713023" evidence="5">
    <location>
        <begin position="21"/>
        <end position="270"/>
    </location>
</feature>
<evidence type="ECO:0000313" key="7">
    <source>
        <dbReference type="EMBL" id="PAB59762.1"/>
    </source>
</evidence>
<dbReference type="EMBL" id="NIBG01000006">
    <property type="protein sequence ID" value="PAB59762.1"/>
    <property type="molecule type" value="Genomic_DNA"/>
</dbReference>
<reference evidence="7 8" key="1">
    <citation type="submission" date="2017-06" db="EMBL/GenBank/DDBJ databases">
        <title>Draft genome sequence of anaerobic fermentative bacterium Anaeromicrobium sediminis DY2726D isolated from West Pacific Ocean sediments.</title>
        <authorList>
            <person name="Zeng X."/>
        </authorList>
    </citation>
    <scope>NUCLEOTIDE SEQUENCE [LARGE SCALE GENOMIC DNA]</scope>
    <source>
        <strain evidence="7 8">DY2726D</strain>
    </source>
</reference>
<dbReference type="InterPro" id="IPR018313">
    <property type="entry name" value="SBP_3_CS"/>
</dbReference>
<evidence type="ECO:0000256" key="2">
    <source>
        <dbReference type="ARBA" id="ARBA00010333"/>
    </source>
</evidence>
<accession>A0A267MK16</accession>
<dbReference type="AlphaFoldDB" id="A0A267MK16"/>
<feature type="domain" description="Solute-binding protein family 3/N-terminal" evidence="6">
    <location>
        <begin position="45"/>
        <end position="264"/>
    </location>
</feature>
<dbReference type="Proteomes" id="UP000216024">
    <property type="component" value="Unassembled WGS sequence"/>
</dbReference>
<evidence type="ECO:0000256" key="1">
    <source>
        <dbReference type="ARBA" id="ARBA00004196"/>
    </source>
</evidence>
<feature type="signal peptide" evidence="5">
    <location>
        <begin position="1"/>
        <end position="20"/>
    </location>
</feature>
<protein>
    <submittedName>
        <fullName evidence="7">Amino acid ABC transporter</fullName>
    </submittedName>
</protein>
<dbReference type="Pfam" id="PF00497">
    <property type="entry name" value="SBP_bac_3"/>
    <property type="match status" value="1"/>
</dbReference>
<evidence type="ECO:0000256" key="4">
    <source>
        <dbReference type="RuleBase" id="RU003744"/>
    </source>
</evidence>
<comment type="similarity">
    <text evidence="2 4">Belongs to the bacterial solute-binding protein 3 family.</text>
</comment>
<dbReference type="PROSITE" id="PS51257">
    <property type="entry name" value="PROKAR_LIPOPROTEIN"/>
    <property type="match status" value="1"/>
</dbReference>
<dbReference type="Gene3D" id="3.40.190.10">
    <property type="entry name" value="Periplasmic binding protein-like II"/>
    <property type="match status" value="2"/>
</dbReference>
<dbReference type="SUPFAM" id="SSF53850">
    <property type="entry name" value="Periplasmic binding protein-like II"/>
    <property type="match status" value="1"/>
</dbReference>
<proteinExistence type="inferred from homology"/>
<dbReference type="GO" id="GO:0030313">
    <property type="term" value="C:cell envelope"/>
    <property type="evidence" value="ECO:0007669"/>
    <property type="project" value="UniProtKB-SubCell"/>
</dbReference>
<gene>
    <name evidence="7" type="ORF">CCE28_08470</name>
</gene>
<evidence type="ECO:0000256" key="3">
    <source>
        <dbReference type="ARBA" id="ARBA00022729"/>
    </source>
</evidence>
<dbReference type="PROSITE" id="PS01039">
    <property type="entry name" value="SBP_BACTERIAL_3"/>
    <property type="match status" value="1"/>
</dbReference>
<dbReference type="PANTHER" id="PTHR35936:SF17">
    <property type="entry name" value="ARGININE-BINDING EXTRACELLULAR PROTEIN ARTP"/>
    <property type="match status" value="1"/>
</dbReference>
<dbReference type="SMART" id="SM00062">
    <property type="entry name" value="PBPb"/>
    <property type="match status" value="1"/>
</dbReference>
<evidence type="ECO:0000259" key="6">
    <source>
        <dbReference type="SMART" id="SM00062"/>
    </source>
</evidence>
<sequence>MNGKKTLAVILMLCMIFAFSGCGKEKSGADNTPLTKLEEIKKAGKIVLGTSADYPPYEFHKEIDGKDAIVGFEIEMAKAIAEEIGVELEIKDIKFDGLLAALFADKIDFVIAGMTPTEERAKSVDFSKEYFVDEHKVLIKSEDAGMIKTADDLKNLKIGAQKSSIQEGIAQGIEGAELKLISKITDLVLEVSNDKIDALVLGKATAEAYADRNEDLFVPEFSLGGGNGSAIAIKKGNEDFVKELNNIIEKLKNEGKIDEFVTYATELANE</sequence>
<evidence type="ECO:0000256" key="5">
    <source>
        <dbReference type="SAM" id="SignalP"/>
    </source>
</evidence>
<comment type="subcellular location">
    <subcellularLocation>
        <location evidence="1">Cell envelope</location>
    </subcellularLocation>
</comment>
<dbReference type="OrthoDB" id="9774451at2"/>
<name>A0A267MK16_9FIRM</name>
<organism evidence="7 8">
    <name type="scientific">Anaeromicrobium sediminis</name>
    <dbReference type="NCBI Taxonomy" id="1478221"/>
    <lineage>
        <taxon>Bacteria</taxon>
        <taxon>Bacillati</taxon>
        <taxon>Bacillota</taxon>
        <taxon>Clostridia</taxon>
        <taxon>Peptostreptococcales</taxon>
        <taxon>Thermotaleaceae</taxon>
        <taxon>Anaeromicrobium</taxon>
    </lineage>
</organism>